<comment type="caution">
    <text evidence="5">The sequence shown here is derived from an EMBL/GenBank/DDBJ whole genome shotgun (WGS) entry which is preliminary data.</text>
</comment>
<dbReference type="InterPro" id="IPR011711">
    <property type="entry name" value="GntR_C"/>
</dbReference>
<dbReference type="Gene3D" id="1.20.120.530">
    <property type="entry name" value="GntR ligand-binding domain-like"/>
    <property type="match status" value="1"/>
</dbReference>
<evidence type="ECO:0000313" key="5">
    <source>
        <dbReference type="EMBL" id="MBI1493206.1"/>
    </source>
</evidence>
<gene>
    <name evidence="5" type="ORF">H1D41_06105</name>
</gene>
<dbReference type="GO" id="GO:0003700">
    <property type="term" value="F:DNA-binding transcription factor activity"/>
    <property type="evidence" value="ECO:0007669"/>
    <property type="project" value="InterPro"/>
</dbReference>
<dbReference type="RefSeq" id="WP_228848047.1">
    <property type="nucleotide sequence ID" value="NZ_JADCKQ010000003.1"/>
</dbReference>
<dbReference type="SUPFAM" id="SSF48008">
    <property type="entry name" value="GntR ligand-binding domain-like"/>
    <property type="match status" value="1"/>
</dbReference>
<proteinExistence type="predicted"/>
<keyword evidence="1" id="KW-0805">Transcription regulation</keyword>
<feature type="domain" description="HTH gntR-type" evidence="4">
    <location>
        <begin position="17"/>
        <end position="84"/>
    </location>
</feature>
<sequence length="238" mass="26574">MTVSEHSDELHTADTRKVTVDDMQSEIIRRICFREYPPGTQLKEAGLAAEFGVSRTPVRDAISRIQHLGLVETRNGVGTVVIELSAETIRHVYEIRLHMATLIGVMSPAPIEEGTCALARALLADAIDLQADFSPRRYVELNHRLHNLVAGLIGNSLLQSFWRQSYYLAASTWYRVASIVGDDAAAGFVLELKDLVTALEQDDLAAFGYLQRVHIGYGFERIREHLLEDTDHPAPRNP</sequence>
<dbReference type="PANTHER" id="PTHR43537">
    <property type="entry name" value="TRANSCRIPTIONAL REGULATOR, GNTR FAMILY"/>
    <property type="match status" value="1"/>
</dbReference>
<dbReference type="CDD" id="cd07377">
    <property type="entry name" value="WHTH_GntR"/>
    <property type="match status" value="1"/>
</dbReference>
<protein>
    <submittedName>
        <fullName evidence="5">GntR family transcriptional regulator</fullName>
    </submittedName>
</protein>
<dbReference type="Pfam" id="PF00392">
    <property type="entry name" value="GntR"/>
    <property type="match status" value="1"/>
</dbReference>
<organism evidence="5 6">
    <name type="scientific">Halocynthiibacter styelae</name>
    <dbReference type="NCBI Taxonomy" id="2761955"/>
    <lineage>
        <taxon>Bacteria</taxon>
        <taxon>Pseudomonadati</taxon>
        <taxon>Pseudomonadota</taxon>
        <taxon>Alphaproteobacteria</taxon>
        <taxon>Rhodobacterales</taxon>
        <taxon>Paracoccaceae</taxon>
        <taxon>Halocynthiibacter</taxon>
    </lineage>
</organism>
<accession>A0A8J7IQ56</accession>
<dbReference type="Pfam" id="PF07729">
    <property type="entry name" value="FCD"/>
    <property type="match status" value="1"/>
</dbReference>
<dbReference type="Proteomes" id="UP000640583">
    <property type="component" value="Unassembled WGS sequence"/>
</dbReference>
<keyword evidence="3" id="KW-0804">Transcription</keyword>
<dbReference type="InterPro" id="IPR008920">
    <property type="entry name" value="TF_FadR/GntR_C"/>
</dbReference>
<reference evidence="5" key="1">
    <citation type="submission" date="2020-10" db="EMBL/GenBank/DDBJ databases">
        <title>Paenihalocynthiibacter styelae gen. nov., sp. nov., isolated from stalked sea squirt Styela clava.</title>
        <authorList>
            <person name="Kim Y.-O."/>
            <person name="Yoon J.-H."/>
        </authorList>
    </citation>
    <scope>NUCLEOTIDE SEQUENCE</scope>
    <source>
        <strain evidence="5">MYP1-1</strain>
    </source>
</reference>
<dbReference type="Gene3D" id="1.10.10.10">
    <property type="entry name" value="Winged helix-like DNA-binding domain superfamily/Winged helix DNA-binding domain"/>
    <property type="match status" value="1"/>
</dbReference>
<dbReference type="SMART" id="SM00345">
    <property type="entry name" value="HTH_GNTR"/>
    <property type="match status" value="1"/>
</dbReference>
<dbReference type="PANTHER" id="PTHR43537:SF5">
    <property type="entry name" value="UXU OPERON TRANSCRIPTIONAL REGULATOR"/>
    <property type="match status" value="1"/>
</dbReference>
<dbReference type="PROSITE" id="PS50949">
    <property type="entry name" value="HTH_GNTR"/>
    <property type="match status" value="1"/>
</dbReference>
<evidence type="ECO:0000256" key="2">
    <source>
        <dbReference type="ARBA" id="ARBA00023125"/>
    </source>
</evidence>
<evidence type="ECO:0000256" key="1">
    <source>
        <dbReference type="ARBA" id="ARBA00023015"/>
    </source>
</evidence>
<dbReference type="GO" id="GO:0003677">
    <property type="term" value="F:DNA binding"/>
    <property type="evidence" value="ECO:0007669"/>
    <property type="project" value="UniProtKB-KW"/>
</dbReference>
<dbReference type="EMBL" id="JADCKQ010000003">
    <property type="protein sequence ID" value="MBI1493206.1"/>
    <property type="molecule type" value="Genomic_DNA"/>
</dbReference>
<name>A0A8J7IQ56_9RHOB</name>
<dbReference type="InterPro" id="IPR036388">
    <property type="entry name" value="WH-like_DNA-bd_sf"/>
</dbReference>
<dbReference type="AlphaFoldDB" id="A0A8J7IQ56"/>
<dbReference type="InterPro" id="IPR036390">
    <property type="entry name" value="WH_DNA-bd_sf"/>
</dbReference>
<dbReference type="InterPro" id="IPR000524">
    <property type="entry name" value="Tscrpt_reg_HTH_GntR"/>
</dbReference>
<evidence type="ECO:0000313" key="6">
    <source>
        <dbReference type="Proteomes" id="UP000640583"/>
    </source>
</evidence>
<evidence type="ECO:0000256" key="3">
    <source>
        <dbReference type="ARBA" id="ARBA00023163"/>
    </source>
</evidence>
<dbReference type="SUPFAM" id="SSF46785">
    <property type="entry name" value="Winged helix' DNA-binding domain"/>
    <property type="match status" value="1"/>
</dbReference>
<evidence type="ECO:0000259" key="4">
    <source>
        <dbReference type="PROSITE" id="PS50949"/>
    </source>
</evidence>
<keyword evidence="6" id="KW-1185">Reference proteome</keyword>
<keyword evidence="2" id="KW-0238">DNA-binding</keyword>